<feature type="transmembrane region" description="Helical" evidence="1">
    <location>
        <begin position="40"/>
        <end position="61"/>
    </location>
</feature>
<organism evidence="2 3">
    <name type="scientific">Candidatus Kaiserbacteria bacterium RIFCSPHIGHO2_01_FULL_54_36</name>
    <dbReference type="NCBI Taxonomy" id="1798482"/>
    <lineage>
        <taxon>Bacteria</taxon>
        <taxon>Candidatus Kaiseribacteriota</taxon>
    </lineage>
</organism>
<dbReference type="EMBL" id="MFKV01000022">
    <property type="protein sequence ID" value="OGG49981.1"/>
    <property type="molecule type" value="Genomic_DNA"/>
</dbReference>
<dbReference type="AlphaFoldDB" id="A0A1F6CLV6"/>
<gene>
    <name evidence="2" type="ORF">A2763_03435</name>
</gene>
<protein>
    <recommendedName>
        <fullName evidence="4">DUF2231 domain-containing protein</fullName>
    </recommendedName>
</protein>
<dbReference type="STRING" id="1798482.A2763_03435"/>
<evidence type="ECO:0000313" key="3">
    <source>
        <dbReference type="Proteomes" id="UP000178370"/>
    </source>
</evidence>
<evidence type="ECO:0000256" key="1">
    <source>
        <dbReference type="SAM" id="Phobius"/>
    </source>
</evidence>
<feature type="transmembrane region" description="Helical" evidence="1">
    <location>
        <begin position="6"/>
        <end position="28"/>
    </location>
</feature>
<keyword evidence="1" id="KW-1133">Transmembrane helix</keyword>
<keyword evidence="1" id="KW-0472">Membrane</keyword>
<evidence type="ECO:0008006" key="4">
    <source>
        <dbReference type="Google" id="ProtNLM"/>
    </source>
</evidence>
<name>A0A1F6CLV6_9BACT</name>
<feature type="transmembrane region" description="Helical" evidence="1">
    <location>
        <begin position="118"/>
        <end position="145"/>
    </location>
</feature>
<accession>A0A1F6CLV6</accession>
<keyword evidence="1" id="KW-0812">Transmembrane</keyword>
<dbReference type="Proteomes" id="UP000178370">
    <property type="component" value="Unassembled WGS sequence"/>
</dbReference>
<sequence length="149" mass="16127">MDKLLLLTHPTTGAIAILATLWTFVEALNASGRNHARMWWASLIGATMMAATAIGGGYWYVVYYAVDKAAILEGPWPIAHTLVMEAKEHIFFVTLVLSLLLPIIIRKEDLSMNRGARWLALTVAALVVLSAFAIEGAGAFIAMAARISS</sequence>
<evidence type="ECO:0000313" key="2">
    <source>
        <dbReference type="EMBL" id="OGG49981.1"/>
    </source>
</evidence>
<comment type="caution">
    <text evidence="2">The sequence shown here is derived from an EMBL/GenBank/DDBJ whole genome shotgun (WGS) entry which is preliminary data.</text>
</comment>
<proteinExistence type="predicted"/>
<reference evidence="2 3" key="1">
    <citation type="journal article" date="2016" name="Nat. Commun.">
        <title>Thousands of microbial genomes shed light on interconnected biogeochemical processes in an aquifer system.</title>
        <authorList>
            <person name="Anantharaman K."/>
            <person name="Brown C.T."/>
            <person name="Hug L.A."/>
            <person name="Sharon I."/>
            <person name="Castelle C.J."/>
            <person name="Probst A.J."/>
            <person name="Thomas B.C."/>
            <person name="Singh A."/>
            <person name="Wilkins M.J."/>
            <person name="Karaoz U."/>
            <person name="Brodie E.L."/>
            <person name="Williams K.H."/>
            <person name="Hubbard S.S."/>
            <person name="Banfield J.F."/>
        </authorList>
    </citation>
    <scope>NUCLEOTIDE SEQUENCE [LARGE SCALE GENOMIC DNA]</scope>
</reference>
<feature type="transmembrane region" description="Helical" evidence="1">
    <location>
        <begin position="89"/>
        <end position="106"/>
    </location>
</feature>